<comment type="caution">
    <text evidence="2">The sequence shown here is derived from an EMBL/GenBank/DDBJ whole genome shotgun (WGS) entry which is preliminary data.</text>
</comment>
<dbReference type="EMBL" id="NXLT01000003">
    <property type="protein sequence ID" value="RDU67418.1"/>
    <property type="molecule type" value="Genomic_DNA"/>
</dbReference>
<dbReference type="AlphaFoldDB" id="A0A3D8IQ63"/>
<dbReference type="SUPFAM" id="SSF90257">
    <property type="entry name" value="Myosin rod fragments"/>
    <property type="match status" value="1"/>
</dbReference>
<keyword evidence="1" id="KW-0175">Coiled coil</keyword>
<proteinExistence type="predicted"/>
<evidence type="ECO:0000313" key="3">
    <source>
        <dbReference type="Proteomes" id="UP000256514"/>
    </source>
</evidence>
<keyword evidence="3" id="KW-1185">Reference proteome</keyword>
<dbReference type="Proteomes" id="UP000256514">
    <property type="component" value="Unassembled WGS sequence"/>
</dbReference>
<accession>A0A3D8IQ63</accession>
<evidence type="ECO:0000256" key="1">
    <source>
        <dbReference type="SAM" id="Coils"/>
    </source>
</evidence>
<organism evidence="2 3">
    <name type="scientific">Helicobacter equorum</name>
    <dbReference type="NCBI Taxonomy" id="361872"/>
    <lineage>
        <taxon>Bacteria</taxon>
        <taxon>Pseudomonadati</taxon>
        <taxon>Campylobacterota</taxon>
        <taxon>Epsilonproteobacteria</taxon>
        <taxon>Campylobacterales</taxon>
        <taxon>Helicobacteraceae</taxon>
        <taxon>Helicobacter</taxon>
    </lineage>
</organism>
<name>A0A3D8IQ63_9HELI</name>
<reference evidence="2 3" key="1">
    <citation type="submission" date="2018-04" db="EMBL/GenBank/DDBJ databases">
        <title>Novel Campyloabacter and Helicobacter Species and Strains.</title>
        <authorList>
            <person name="Mannion A.J."/>
            <person name="Shen Z."/>
            <person name="Fox J.G."/>
        </authorList>
    </citation>
    <scope>NUCLEOTIDE SEQUENCE [LARGE SCALE GENOMIC DNA]</scope>
    <source>
        <strain evidence="2 3">MIT 12-6600</strain>
    </source>
</reference>
<sequence>MYSLFVEISKYKTEAQKVEKEIKELDEQLKNFEEENKDIPSISIRVSTRLGYLHTTLSPNSDLSHAFQLLVISMNKYKIWRKNLSEEALKEIYKRNLLDKQRFYFKDTPEDLNKELLSQTLVARNYVLRQSLIEFYNGISHLNAAFWNTGDTEDNVKKAKHHFQRGALDSYKAIIKDFSLMLGSQNDELRQKFLKKIANIRQKEYQTIGFEKKRNEGTSLYREYEKLVDAILQLQKK</sequence>
<protein>
    <submittedName>
        <fullName evidence="2">Uncharacterized protein</fullName>
    </submittedName>
</protein>
<gene>
    <name evidence="2" type="ORF">CQA54_05465</name>
</gene>
<evidence type="ECO:0000313" key="2">
    <source>
        <dbReference type="EMBL" id="RDU67418.1"/>
    </source>
</evidence>
<feature type="coiled-coil region" evidence="1">
    <location>
        <begin position="8"/>
        <end position="38"/>
    </location>
</feature>